<comment type="subcellular location">
    <subcellularLocation>
        <location evidence="1">Membrane</location>
    </subcellularLocation>
</comment>
<dbReference type="GO" id="GO:0098803">
    <property type="term" value="C:respiratory chain complex"/>
    <property type="evidence" value="ECO:0007669"/>
    <property type="project" value="UniProtKB-UniRule"/>
</dbReference>
<evidence type="ECO:0000256" key="6">
    <source>
        <dbReference type="ARBA" id="ARBA00022723"/>
    </source>
</evidence>
<organism evidence="16">
    <name type="scientific">Leucosporidium scottii</name>
    <dbReference type="NCBI Taxonomy" id="5278"/>
    <lineage>
        <taxon>Eukaryota</taxon>
        <taxon>Fungi</taxon>
        <taxon>Dikarya</taxon>
        <taxon>Basidiomycota</taxon>
        <taxon>Pucciniomycotina</taxon>
        <taxon>Microbotryomycetes</taxon>
        <taxon>Leucosporidiales</taxon>
        <taxon>Leucosporidium</taxon>
    </lineage>
</organism>
<keyword evidence="8 15" id="KW-1133">Transmembrane helix</keyword>
<comment type="cofactor">
    <cofactor evidence="13">
        <name>Fe cation</name>
        <dbReference type="ChEBI" id="CHEBI:24875"/>
    </cofactor>
    <text evidence="13">Binds 2 iron ions per subunit.</text>
</comment>
<evidence type="ECO:0000256" key="1">
    <source>
        <dbReference type="ARBA" id="ARBA00004370"/>
    </source>
</evidence>
<dbReference type="Pfam" id="PF01786">
    <property type="entry name" value="AOX"/>
    <property type="match status" value="1"/>
</dbReference>
<dbReference type="GO" id="GO:0046872">
    <property type="term" value="F:metal ion binding"/>
    <property type="evidence" value="ECO:0007669"/>
    <property type="project" value="UniProtKB-UniRule"/>
</dbReference>
<keyword evidence="10 13" id="KW-0408">Iron</keyword>
<dbReference type="InterPro" id="IPR002680">
    <property type="entry name" value="AOX"/>
</dbReference>
<feature type="region of interest" description="Disordered" evidence="14">
    <location>
        <begin position="162"/>
        <end position="183"/>
    </location>
</feature>
<keyword evidence="9 13" id="KW-0560">Oxidoreductase</keyword>
<evidence type="ECO:0000256" key="5">
    <source>
        <dbReference type="ARBA" id="ARBA00022692"/>
    </source>
</evidence>
<dbReference type="GO" id="GO:0009916">
    <property type="term" value="F:alternative oxidase activity"/>
    <property type="evidence" value="ECO:0007669"/>
    <property type="project" value="UniProtKB-UniRule"/>
</dbReference>
<dbReference type="Gene3D" id="1.20.1260.140">
    <property type="entry name" value="Alternative oxidase"/>
    <property type="match status" value="1"/>
</dbReference>
<keyword evidence="11 13" id="KW-0472">Membrane</keyword>
<evidence type="ECO:0000313" key="16">
    <source>
        <dbReference type="EMBL" id="CRX79088.1"/>
    </source>
</evidence>
<reference evidence="16" key="1">
    <citation type="submission" date="2015-06" db="EMBL/GenBank/DDBJ databases">
        <title>Genetic Architecture Underlying Mating-Type Determination in the Yeast Leucosporidium scottii and the Evolution of Mating Systems in Basidiomycetes.</title>
        <authorList>
            <person name="Maia T.M."/>
            <person name="Lopes S."/>
            <person name="Almeida J.M.G.C.F."/>
            <person name="Rosa L.H."/>
            <person name="Sampaio J.P."/>
            <person name="Goncalves P."/>
            <person name="Coelho M.A."/>
        </authorList>
    </citation>
    <scope>NUCLEOTIDE SEQUENCE</scope>
</reference>
<gene>
    <name evidence="16" type="ORF">ls5930a1_00116</name>
</gene>
<evidence type="ECO:0000256" key="10">
    <source>
        <dbReference type="ARBA" id="ARBA00023004"/>
    </source>
</evidence>
<dbReference type="PANTHER" id="PTHR31803">
    <property type="entry name" value="ALTERNATIVE OXIDASE"/>
    <property type="match status" value="1"/>
</dbReference>
<evidence type="ECO:0000256" key="4">
    <source>
        <dbReference type="ARBA" id="ARBA00022660"/>
    </source>
</evidence>
<comment type="similarity">
    <text evidence="2 13">Belongs to the alternative oxidase family.</text>
</comment>
<keyword evidence="6 13" id="KW-0479">Metal-binding</keyword>
<protein>
    <recommendedName>
        <fullName evidence="13">Alternative oxidase</fullName>
        <ecNumber evidence="13">1.-.-.-</ecNumber>
    </recommendedName>
</protein>
<dbReference type="EMBL" id="LN868507">
    <property type="protein sequence ID" value="CRX79088.1"/>
    <property type="molecule type" value="Genomic_DNA"/>
</dbReference>
<comment type="function">
    <text evidence="12">Catalyzes cyanide-resistant oxygen consumption. May increase respiration when the cytochrome respiratory pathway is restricted, or in response to low temperatures.</text>
</comment>
<evidence type="ECO:0000256" key="8">
    <source>
        <dbReference type="ARBA" id="ARBA00022989"/>
    </source>
</evidence>
<dbReference type="InterPro" id="IPR038659">
    <property type="entry name" value="AOX_sf"/>
</dbReference>
<dbReference type="AlphaFoldDB" id="A0A0H5FUE6"/>
<evidence type="ECO:0000256" key="9">
    <source>
        <dbReference type="ARBA" id="ARBA00023002"/>
    </source>
</evidence>
<keyword evidence="4 13" id="KW-0679">Respiratory chain</keyword>
<dbReference type="GO" id="GO:0005739">
    <property type="term" value="C:mitochondrion"/>
    <property type="evidence" value="ECO:0007669"/>
    <property type="project" value="TreeGrafter"/>
</dbReference>
<evidence type="ECO:0000256" key="15">
    <source>
        <dbReference type="SAM" id="Phobius"/>
    </source>
</evidence>
<dbReference type="PANTHER" id="PTHR31803:SF3">
    <property type="entry name" value="ALTERNATIVE OXIDASE"/>
    <property type="match status" value="1"/>
</dbReference>
<dbReference type="GO" id="GO:0016020">
    <property type="term" value="C:membrane"/>
    <property type="evidence" value="ECO:0007669"/>
    <property type="project" value="UniProtKB-SubCell"/>
</dbReference>
<dbReference type="GO" id="GO:0010230">
    <property type="term" value="P:alternative respiration"/>
    <property type="evidence" value="ECO:0007669"/>
    <property type="project" value="TreeGrafter"/>
</dbReference>
<accession>A0A0H5FUE6</accession>
<evidence type="ECO:0000256" key="2">
    <source>
        <dbReference type="ARBA" id="ARBA00008388"/>
    </source>
</evidence>
<name>A0A0H5FUE6_9BASI</name>
<dbReference type="EC" id="1.-.-.-" evidence="13"/>
<evidence type="ECO:0000256" key="11">
    <source>
        <dbReference type="ARBA" id="ARBA00023136"/>
    </source>
</evidence>
<proteinExistence type="inferred from homology"/>
<keyword evidence="5 13" id="KW-0812">Transmembrane</keyword>
<sequence length="183" mass="21070">MHLMTFMKIYNPGWMFRGLVLVTQGVFYNLLFVSYLLSPSAVHRFVGYLEEEAVVTYTQIVDEMERGHIPEWAPGAREVPQIAKDYWRMGPDATMKDLILAVRADESNHRCTNHTLADLKPDDVNPFGFKHASPFLAGTTTGLTREESIEWAKKVEEEVRAGLRQSRKEDQKVEQKVEQEQKL</sequence>
<keyword evidence="7 13" id="KW-0249">Electron transport</keyword>
<evidence type="ECO:0000256" key="14">
    <source>
        <dbReference type="SAM" id="MobiDB-lite"/>
    </source>
</evidence>
<evidence type="ECO:0000256" key="3">
    <source>
        <dbReference type="ARBA" id="ARBA00022448"/>
    </source>
</evidence>
<evidence type="ECO:0000256" key="7">
    <source>
        <dbReference type="ARBA" id="ARBA00022982"/>
    </source>
</evidence>
<evidence type="ECO:0000256" key="13">
    <source>
        <dbReference type="RuleBase" id="RU003779"/>
    </source>
</evidence>
<feature type="non-terminal residue" evidence="16">
    <location>
        <position position="1"/>
    </location>
</feature>
<evidence type="ECO:0000256" key="12">
    <source>
        <dbReference type="ARBA" id="ARBA00025285"/>
    </source>
</evidence>
<feature type="transmembrane region" description="Helical" evidence="15">
    <location>
        <begin position="14"/>
        <end position="37"/>
    </location>
</feature>
<keyword evidence="3" id="KW-0813">Transport</keyword>